<dbReference type="SUPFAM" id="SSF52096">
    <property type="entry name" value="ClpP/crotonase"/>
    <property type="match status" value="1"/>
</dbReference>
<dbReference type="RefSeq" id="WP_214361623.1">
    <property type="nucleotide sequence ID" value="NZ_JAEKFT010000011.1"/>
</dbReference>
<keyword evidence="2" id="KW-0456">Lyase</keyword>
<dbReference type="Proteomes" id="UP000694660">
    <property type="component" value="Unassembled WGS sequence"/>
</dbReference>
<protein>
    <submittedName>
        <fullName evidence="2">Biotin-independent malonate decarboxylase subunit gamma</fullName>
        <ecNumber evidence="2">4.1.1.88</ecNumber>
    </submittedName>
</protein>
<sequence>MSDPSLFDALFGAGNHTVVIDGHFVAGPARLGDTPVAVIGSWDAAAVDGDLALAIAGEILRVVEADAGATPRPIVFVADTQGQALSRREELLGLNGAFAHVARCVDLARRSGHPTVALIHGEAVSGGFLAFGMLADRVVALPGAQVRVMDLRAMSRVTKIEFDRLQTLAQHSPVFAPGADNYWRMGAVHALWHDAGADWRAPLATALAEAVDAAGHDGRAALGAERGGRTLAAAVAREVANEVAGG</sequence>
<dbReference type="GO" id="GO:0016874">
    <property type="term" value="F:ligase activity"/>
    <property type="evidence" value="ECO:0007669"/>
    <property type="project" value="InterPro"/>
</dbReference>
<dbReference type="EC" id="4.1.1.88" evidence="2"/>
<dbReference type="Gene3D" id="3.90.226.10">
    <property type="entry name" value="2-enoyl-CoA Hydratase, Chain A, domain 1"/>
    <property type="match status" value="1"/>
</dbReference>
<keyword evidence="3" id="KW-1185">Reference proteome</keyword>
<gene>
    <name evidence="2" type="primary">mdcE</name>
    <name evidence="2" type="ORF">I8J34_11890</name>
</gene>
<dbReference type="AlphaFoldDB" id="A0A944D8E9"/>
<dbReference type="GO" id="GO:0016829">
    <property type="term" value="F:lyase activity"/>
    <property type="evidence" value="ECO:0007669"/>
    <property type="project" value="UniProtKB-KW"/>
</dbReference>
<dbReference type="InterPro" id="IPR029045">
    <property type="entry name" value="ClpP/crotonase-like_dom_sf"/>
</dbReference>
<dbReference type="NCBIfam" id="TIGR03134">
    <property type="entry name" value="malonate_gamma"/>
    <property type="match status" value="1"/>
</dbReference>
<feature type="domain" description="CoA carboxyltransferase C-terminal" evidence="1">
    <location>
        <begin position="1"/>
        <end position="246"/>
    </location>
</feature>
<evidence type="ECO:0000313" key="3">
    <source>
        <dbReference type="Proteomes" id="UP000694660"/>
    </source>
</evidence>
<dbReference type="Pfam" id="PF06833">
    <property type="entry name" value="MdcE"/>
    <property type="match status" value="1"/>
</dbReference>
<comment type="caution">
    <text evidence="2">The sequence shown here is derived from an EMBL/GenBank/DDBJ whole genome shotgun (WGS) entry which is preliminary data.</text>
</comment>
<organism evidence="2 3">
    <name type="scientific">Denitromonas iodatirespirans</name>
    <dbReference type="NCBI Taxonomy" id="2795389"/>
    <lineage>
        <taxon>Bacteria</taxon>
        <taxon>Pseudomonadati</taxon>
        <taxon>Pseudomonadota</taxon>
        <taxon>Betaproteobacteria</taxon>
        <taxon>Rhodocyclales</taxon>
        <taxon>Zoogloeaceae</taxon>
        <taxon>Denitromonas</taxon>
    </lineage>
</organism>
<proteinExistence type="predicted"/>
<dbReference type="EMBL" id="JAEKFT010000011">
    <property type="protein sequence ID" value="MBT0961874.1"/>
    <property type="molecule type" value="Genomic_DNA"/>
</dbReference>
<evidence type="ECO:0000259" key="1">
    <source>
        <dbReference type="PROSITE" id="PS50989"/>
    </source>
</evidence>
<dbReference type="InterPro" id="IPR009648">
    <property type="entry name" value="Malonate_gamma"/>
</dbReference>
<dbReference type="GO" id="GO:0005975">
    <property type="term" value="P:carbohydrate metabolic process"/>
    <property type="evidence" value="ECO:0007669"/>
    <property type="project" value="InterPro"/>
</dbReference>
<evidence type="ECO:0000313" key="2">
    <source>
        <dbReference type="EMBL" id="MBT0961874.1"/>
    </source>
</evidence>
<name>A0A944D8E9_DENI1</name>
<dbReference type="InterPro" id="IPR011763">
    <property type="entry name" value="COA_CT_C"/>
</dbReference>
<dbReference type="PROSITE" id="PS50989">
    <property type="entry name" value="COA_CT_CTER"/>
    <property type="match status" value="1"/>
</dbReference>
<accession>A0A944D8E9</accession>
<reference evidence="3" key="1">
    <citation type="journal article" date="2022" name="ISME J.">
        <title>Genetic and phylogenetic analysis of dissimilatory iodate-reducing bacteria identifies potential niches across the world's oceans.</title>
        <authorList>
            <person name="Reyes-Umana V."/>
            <person name="Henning Z."/>
            <person name="Lee K."/>
            <person name="Barnum T.P."/>
            <person name="Coates J.D."/>
        </authorList>
    </citation>
    <scope>NUCLEOTIDE SEQUENCE [LARGE SCALE GENOMIC DNA]</scope>
    <source>
        <strain evidence="3">IR12</strain>
    </source>
</reference>